<evidence type="ECO:0000313" key="9">
    <source>
        <dbReference type="Proteomes" id="UP000529852"/>
    </source>
</evidence>
<feature type="non-terminal residue" evidence="8">
    <location>
        <position position="888"/>
    </location>
</feature>
<protein>
    <submittedName>
        <fullName evidence="8">GANC glucosidase</fullName>
    </submittedName>
</protein>
<evidence type="ECO:0000259" key="6">
    <source>
        <dbReference type="Pfam" id="PF13802"/>
    </source>
</evidence>
<evidence type="ECO:0000313" key="8">
    <source>
        <dbReference type="EMBL" id="NWR88068.1"/>
    </source>
</evidence>
<keyword evidence="9" id="KW-1185">Reference proteome</keyword>
<proteinExistence type="inferred from homology"/>
<organism evidence="8 9">
    <name type="scientific">Furnarius figulus</name>
    <dbReference type="NCBI Taxonomy" id="463165"/>
    <lineage>
        <taxon>Eukaryota</taxon>
        <taxon>Metazoa</taxon>
        <taxon>Chordata</taxon>
        <taxon>Craniata</taxon>
        <taxon>Vertebrata</taxon>
        <taxon>Euteleostomi</taxon>
        <taxon>Archelosauria</taxon>
        <taxon>Archosauria</taxon>
        <taxon>Dinosauria</taxon>
        <taxon>Saurischia</taxon>
        <taxon>Theropoda</taxon>
        <taxon>Coelurosauria</taxon>
        <taxon>Aves</taxon>
        <taxon>Neognathae</taxon>
        <taxon>Neoaves</taxon>
        <taxon>Telluraves</taxon>
        <taxon>Australaves</taxon>
        <taxon>Passeriformes</taxon>
        <taxon>Furnariidae</taxon>
        <taxon>Furnarius</taxon>
    </lineage>
</organism>
<dbReference type="GO" id="GO:0006491">
    <property type="term" value="P:N-glycan processing"/>
    <property type="evidence" value="ECO:0007669"/>
    <property type="project" value="TreeGrafter"/>
</dbReference>
<dbReference type="AlphaFoldDB" id="A0A7K5AZ87"/>
<dbReference type="Pfam" id="PF21365">
    <property type="entry name" value="Glyco_hydro_31_3rd"/>
    <property type="match status" value="1"/>
</dbReference>
<dbReference type="SUPFAM" id="SSF51445">
    <property type="entry name" value="(Trans)glycosidases"/>
    <property type="match status" value="1"/>
</dbReference>
<dbReference type="InterPro" id="IPR030458">
    <property type="entry name" value="Glyco_hydro_31_AS"/>
</dbReference>
<dbReference type="Gene3D" id="2.60.40.1760">
    <property type="entry name" value="glycosyl hydrolase (family 31)"/>
    <property type="match status" value="1"/>
</dbReference>
<evidence type="ECO:0000256" key="3">
    <source>
        <dbReference type="ARBA" id="ARBA00023295"/>
    </source>
</evidence>
<feature type="domain" description="Glycoside hydrolase family 31 N-terminal" evidence="6">
    <location>
        <begin position="64"/>
        <end position="285"/>
    </location>
</feature>
<evidence type="ECO:0000259" key="5">
    <source>
        <dbReference type="Pfam" id="PF01055"/>
    </source>
</evidence>
<keyword evidence="3 4" id="KW-0326">Glycosidase</keyword>
<keyword evidence="2 4" id="KW-0378">Hydrolase</keyword>
<name>A0A7K5AZ87_9FURN</name>
<accession>A0A7K5AZ87</accession>
<feature type="domain" description="Glycosyl hydrolase family 31 C-terminal" evidence="7">
    <location>
        <begin position="667"/>
        <end position="754"/>
    </location>
</feature>
<dbReference type="Pfam" id="PF13802">
    <property type="entry name" value="Gal_mutarotas_2"/>
    <property type="match status" value="1"/>
</dbReference>
<dbReference type="FunFam" id="3.20.20.80:FF:000039">
    <property type="entry name" value="Glucosidase, alpha neutral C"/>
    <property type="match status" value="1"/>
</dbReference>
<dbReference type="CDD" id="cd06603">
    <property type="entry name" value="GH31_GANC_GANAB_alpha"/>
    <property type="match status" value="1"/>
</dbReference>
<dbReference type="GO" id="GO:0004558">
    <property type="term" value="F:alpha-1,4-glucosidase activity"/>
    <property type="evidence" value="ECO:0007669"/>
    <property type="project" value="TreeGrafter"/>
</dbReference>
<dbReference type="SUPFAM" id="SSF51011">
    <property type="entry name" value="Glycosyl hydrolase domain"/>
    <property type="match status" value="1"/>
</dbReference>
<dbReference type="InterPro" id="IPR048395">
    <property type="entry name" value="Glyco_hydro_31_C"/>
</dbReference>
<dbReference type="InterPro" id="IPR000322">
    <property type="entry name" value="Glyco_hydro_31_TIM"/>
</dbReference>
<dbReference type="InterPro" id="IPR013780">
    <property type="entry name" value="Glyco_hydro_b"/>
</dbReference>
<dbReference type="GO" id="GO:0005975">
    <property type="term" value="P:carbohydrate metabolic process"/>
    <property type="evidence" value="ECO:0007669"/>
    <property type="project" value="InterPro"/>
</dbReference>
<feature type="non-terminal residue" evidence="8">
    <location>
        <position position="1"/>
    </location>
</feature>
<dbReference type="FunFam" id="2.60.40.1180:FF:000023">
    <property type="entry name" value="neutral alpha-glucosidase AB isoform X2"/>
    <property type="match status" value="1"/>
</dbReference>
<evidence type="ECO:0000256" key="1">
    <source>
        <dbReference type="ARBA" id="ARBA00007806"/>
    </source>
</evidence>
<dbReference type="Gene3D" id="3.20.20.80">
    <property type="entry name" value="Glycosidases"/>
    <property type="match status" value="2"/>
</dbReference>
<dbReference type="GO" id="GO:0030246">
    <property type="term" value="F:carbohydrate binding"/>
    <property type="evidence" value="ECO:0007669"/>
    <property type="project" value="InterPro"/>
</dbReference>
<comment type="similarity">
    <text evidence="1 4">Belongs to the glycosyl hydrolase 31 family.</text>
</comment>
<dbReference type="PANTHER" id="PTHR22762">
    <property type="entry name" value="ALPHA-GLUCOSIDASE"/>
    <property type="match status" value="1"/>
</dbReference>
<evidence type="ECO:0000256" key="2">
    <source>
        <dbReference type="ARBA" id="ARBA00022801"/>
    </source>
</evidence>
<dbReference type="Gene3D" id="2.60.40.1180">
    <property type="entry name" value="Golgi alpha-mannosidase II"/>
    <property type="match status" value="2"/>
</dbReference>
<dbReference type="Pfam" id="PF01055">
    <property type="entry name" value="Glyco_hydro_31_2nd"/>
    <property type="match status" value="1"/>
</dbReference>
<dbReference type="Proteomes" id="UP000529852">
    <property type="component" value="Unassembled WGS sequence"/>
</dbReference>
<dbReference type="InterPro" id="IPR017853">
    <property type="entry name" value="GH"/>
</dbReference>
<evidence type="ECO:0000256" key="4">
    <source>
        <dbReference type="RuleBase" id="RU361185"/>
    </source>
</evidence>
<dbReference type="InterPro" id="IPR011013">
    <property type="entry name" value="Gal_mutarotase_sf_dom"/>
</dbReference>
<dbReference type="EMBL" id="VYZD01000232">
    <property type="protein sequence ID" value="NWR88068.1"/>
    <property type="molecule type" value="Genomic_DNA"/>
</dbReference>
<gene>
    <name evidence="8" type="primary">Ganc</name>
    <name evidence="8" type="ORF">FURFIG_R13640</name>
</gene>
<dbReference type="InterPro" id="IPR025887">
    <property type="entry name" value="Glyco_hydro_31_N_dom"/>
</dbReference>
<sequence length="888" mass="102139">SSVQDEAVDKSTFKKCNQIAFYRRQKLLHPGKSSYRALLESVTLSDENVKFQIIHEENKVLLQVEIYEIEGNIFRLKIDEASPIRARYKVPDVLIKEPTTQRLFISHKEAGILTLSSVNEDYKLLVTANPFQVELQSKSETVMSMNSNGLLYFEHLQPPPSDRKPTAQNEEAISDYSKEKQEDLGLWQEKFGNFLDIKAHGPSSVGVDFSLHGYDHVYGIPQHTETLLLKNTSDGDAYRLYNLDIFGHKIHDKVGIYGSVPLLLAHKPNRTSGVFWLNSSETLVDISTKAVAEHMHSGSAAETAKQRAVPLTDVRWMSESGIIDVFLLMGPTAFDIFKQFAQLTGTQALPPLFSLGYHQCRWNYEDEQDVKAVDAGFDAHDIPYDVIWLDIEHTDGKRYFTWDKKKFQNPRKMQEHLRKKKRKLVVIVDPHIKVDPTYTLYSQAKNKGYFVKDRNGQDFEGICWSGSSCYLDFTNPEVRKWYADQFAFKTYKGSTNILFVWNDMNEPSVFKGAELTMQKDAVHYNNWEHREVHNLYGFYQVEYLETQTAVTLMRYSVTFIKDSPLLNIAVFEINCDWSQENVTSSVPFYHNNVNHIGYPEPELLVRWYQAGAYQPFFRGHSNMESKRREPWLFGEKNTQIIRKAIRERYVLLPYLYTLFYRAHTAAEPVMRSLWVEFPGKTETFDIENEYMLGNALLVHPVTEQEAKTVSVLLPGPEEIWYDFRKFKQMEDAGTLKIPVTLENIPVFQRGGTVIPLKTAAGKSTEWMIDISYELHVALDTEACAIGELYIDDGHSFQYLHKKQFLYRKFTFHKNILSSSCADESGQYQTACVVERVIILGFGKQPTFVTASSKGGKEKEVVFTYDTKTSALTMGNLALSVDADWEIRI</sequence>
<dbReference type="PANTHER" id="PTHR22762:SF60">
    <property type="entry name" value="NEUTRAL ALPHA-GLUCOSIDASE C"/>
    <property type="match status" value="1"/>
</dbReference>
<comment type="caution">
    <text evidence="8">The sequence shown here is derived from an EMBL/GenBank/DDBJ whole genome shotgun (WGS) entry which is preliminary data.</text>
</comment>
<reference evidence="8 9" key="1">
    <citation type="submission" date="2019-09" db="EMBL/GenBank/DDBJ databases">
        <title>Bird 10,000 Genomes (B10K) Project - Family phase.</title>
        <authorList>
            <person name="Zhang G."/>
        </authorList>
    </citation>
    <scope>NUCLEOTIDE SEQUENCE [LARGE SCALE GENOMIC DNA]</scope>
    <source>
        <strain evidence="8">B10K-DU-003-06</strain>
    </source>
</reference>
<dbReference type="SUPFAM" id="SSF74650">
    <property type="entry name" value="Galactose mutarotase-like"/>
    <property type="match status" value="1"/>
</dbReference>
<dbReference type="PROSITE" id="PS00129">
    <property type="entry name" value="GLYCOSYL_HYDROL_F31_1"/>
    <property type="match status" value="1"/>
</dbReference>
<feature type="domain" description="Glycoside hydrolase family 31 TIM barrel" evidence="5">
    <location>
        <begin position="348"/>
        <end position="658"/>
    </location>
</feature>
<dbReference type="CDD" id="cd14752">
    <property type="entry name" value="GH31_N"/>
    <property type="match status" value="1"/>
</dbReference>
<evidence type="ECO:0000259" key="7">
    <source>
        <dbReference type="Pfam" id="PF21365"/>
    </source>
</evidence>